<reference evidence="2 3" key="1">
    <citation type="journal article" date="2020" name="Biotechnol. Biofuels">
        <title>New insights from the biogas microbiome by comprehensive genome-resolved metagenomics of nearly 1600 species originating from multiple anaerobic digesters.</title>
        <authorList>
            <person name="Campanaro S."/>
            <person name="Treu L."/>
            <person name="Rodriguez-R L.M."/>
            <person name="Kovalovszki A."/>
            <person name="Ziels R.M."/>
            <person name="Maus I."/>
            <person name="Zhu X."/>
            <person name="Kougias P.G."/>
            <person name="Basile A."/>
            <person name="Luo G."/>
            <person name="Schluter A."/>
            <person name="Konstantinidis K.T."/>
            <person name="Angelidaki I."/>
        </authorList>
    </citation>
    <scope>NUCLEOTIDE SEQUENCE [LARGE SCALE GENOMIC DNA]</scope>
    <source>
        <strain evidence="2">AS27yjCOA_65</strain>
    </source>
</reference>
<sequence>MLVQLKLIKSISEASGLEAEQISKVLVRTRDLTYGDFAFPCFMLAKTLKLSPQDCARNIAQKLNPPEGISKVEAVGPYI</sequence>
<gene>
    <name evidence="2" type="ORF">GYA55_10135</name>
</gene>
<dbReference type="InterPro" id="IPR005148">
    <property type="entry name" value="Arg-tRNA-synth_N"/>
</dbReference>
<dbReference type="GO" id="GO:0005737">
    <property type="term" value="C:cytoplasm"/>
    <property type="evidence" value="ECO:0007669"/>
    <property type="project" value="InterPro"/>
</dbReference>
<organism evidence="2 3">
    <name type="scientific">SAR324 cluster bacterium</name>
    <dbReference type="NCBI Taxonomy" id="2024889"/>
    <lineage>
        <taxon>Bacteria</taxon>
        <taxon>Deltaproteobacteria</taxon>
        <taxon>SAR324 cluster</taxon>
    </lineage>
</organism>
<name>A0A7X9IKV9_9DELT</name>
<keyword evidence="2" id="KW-0436">Ligase</keyword>
<dbReference type="Gene3D" id="3.30.1360.70">
    <property type="entry name" value="Arginyl tRNA synthetase N-terminal domain"/>
    <property type="match status" value="1"/>
</dbReference>
<dbReference type="SMART" id="SM01016">
    <property type="entry name" value="Arg_tRNA_synt_N"/>
    <property type="match status" value="1"/>
</dbReference>
<evidence type="ECO:0000313" key="3">
    <source>
        <dbReference type="Proteomes" id="UP000524246"/>
    </source>
</evidence>
<evidence type="ECO:0000259" key="1">
    <source>
        <dbReference type="SMART" id="SM01016"/>
    </source>
</evidence>
<dbReference type="GO" id="GO:0005524">
    <property type="term" value="F:ATP binding"/>
    <property type="evidence" value="ECO:0007669"/>
    <property type="project" value="InterPro"/>
</dbReference>
<protein>
    <submittedName>
        <fullName evidence="2">Arginine--tRNA ligase</fullName>
        <ecNumber evidence="2">6.1.1.19</ecNumber>
    </submittedName>
</protein>
<dbReference type="EC" id="6.1.1.19" evidence="2"/>
<dbReference type="GO" id="GO:0004814">
    <property type="term" value="F:arginine-tRNA ligase activity"/>
    <property type="evidence" value="ECO:0007669"/>
    <property type="project" value="UniProtKB-EC"/>
</dbReference>
<dbReference type="SUPFAM" id="SSF55190">
    <property type="entry name" value="Arginyl-tRNA synthetase (ArgRS), N-terminal 'additional' domain"/>
    <property type="match status" value="1"/>
</dbReference>
<dbReference type="GO" id="GO:0006420">
    <property type="term" value="P:arginyl-tRNA aminoacylation"/>
    <property type="evidence" value="ECO:0007669"/>
    <property type="project" value="InterPro"/>
</dbReference>
<dbReference type="AlphaFoldDB" id="A0A7X9IKV9"/>
<dbReference type="Proteomes" id="UP000524246">
    <property type="component" value="Unassembled WGS sequence"/>
</dbReference>
<dbReference type="Pfam" id="PF03485">
    <property type="entry name" value="Arg_tRNA_synt_N"/>
    <property type="match status" value="1"/>
</dbReference>
<comment type="caution">
    <text evidence="2">The sequence shown here is derived from an EMBL/GenBank/DDBJ whole genome shotgun (WGS) entry which is preliminary data.</text>
</comment>
<accession>A0A7X9IKV9</accession>
<feature type="non-terminal residue" evidence="2">
    <location>
        <position position="79"/>
    </location>
</feature>
<proteinExistence type="predicted"/>
<feature type="domain" description="Arginyl tRNA synthetase N-terminal" evidence="1">
    <location>
        <begin position="1"/>
        <end position="79"/>
    </location>
</feature>
<evidence type="ECO:0000313" key="2">
    <source>
        <dbReference type="EMBL" id="NMC63509.1"/>
    </source>
</evidence>
<dbReference type="EMBL" id="JAAZON010000458">
    <property type="protein sequence ID" value="NMC63509.1"/>
    <property type="molecule type" value="Genomic_DNA"/>
</dbReference>
<dbReference type="InterPro" id="IPR036695">
    <property type="entry name" value="Arg-tRNA-synth_N_sf"/>
</dbReference>